<reference evidence="1 2" key="2">
    <citation type="journal article" date="2013" name="Plant Cell Physiol.">
        <title>Rice Annotation Project Database (RAP-DB): an integrative and interactive database for rice genomics.</title>
        <authorList>
            <person name="Sakai H."/>
            <person name="Lee S.S."/>
            <person name="Tanaka T."/>
            <person name="Numa H."/>
            <person name="Kim J."/>
            <person name="Kawahara Y."/>
            <person name="Wakimoto H."/>
            <person name="Yang C.C."/>
            <person name="Iwamoto M."/>
            <person name="Abe T."/>
            <person name="Yamada Y."/>
            <person name="Muto A."/>
            <person name="Inokuchi H."/>
            <person name="Ikemura T."/>
            <person name="Matsumoto T."/>
            <person name="Sasaki T."/>
            <person name="Itoh T."/>
        </authorList>
    </citation>
    <scope>NUCLEOTIDE SEQUENCE [LARGE SCALE GENOMIC DNA]</scope>
    <source>
        <strain evidence="2">cv. Nipponbare</strain>
    </source>
</reference>
<dbReference type="InParanoid" id="A0A0P0VE73"/>
<dbReference type="FunCoup" id="A0A0P0VE73">
    <property type="interactions" value="331"/>
</dbReference>
<accession>A0A0P0VE73</accession>
<gene>
    <name evidence="1" type="ordered locus">Os02g0128500</name>
    <name evidence="1" type="ORF">OSNPB_020128500</name>
</gene>
<sequence length="108" mass="12053">MICLMAARCEDDSLVGKVTSNLIFRFPFFPGSFLIGHPSFASTISCPGRTTSSTLMGRFLPSRVFRCMVVPARASTRGITWVATRLFPSRRYTSWGFRSMTKVRSCGN</sequence>
<dbReference type="AlphaFoldDB" id="A0A0P0VE73"/>
<evidence type="ECO:0000313" key="1">
    <source>
        <dbReference type="EMBL" id="BAS76790.1"/>
    </source>
</evidence>
<keyword evidence="2" id="KW-1185">Reference proteome</keyword>
<dbReference type="PaxDb" id="39947-A0A0P0VE73"/>
<dbReference type="Proteomes" id="UP000059680">
    <property type="component" value="Chromosome 2"/>
</dbReference>
<proteinExistence type="predicted"/>
<dbReference type="Gramene" id="Os02t0128500-00">
    <property type="protein sequence ID" value="Os02t0128500-00"/>
    <property type="gene ID" value="Os02g0128500"/>
</dbReference>
<organism evidence="1 2">
    <name type="scientific">Oryza sativa subsp. japonica</name>
    <name type="common">Rice</name>
    <dbReference type="NCBI Taxonomy" id="39947"/>
    <lineage>
        <taxon>Eukaryota</taxon>
        <taxon>Viridiplantae</taxon>
        <taxon>Streptophyta</taxon>
        <taxon>Embryophyta</taxon>
        <taxon>Tracheophyta</taxon>
        <taxon>Spermatophyta</taxon>
        <taxon>Magnoliopsida</taxon>
        <taxon>Liliopsida</taxon>
        <taxon>Poales</taxon>
        <taxon>Poaceae</taxon>
        <taxon>BOP clade</taxon>
        <taxon>Oryzoideae</taxon>
        <taxon>Oryzeae</taxon>
        <taxon>Oryzinae</taxon>
        <taxon>Oryza</taxon>
        <taxon>Oryza sativa</taxon>
    </lineage>
</organism>
<evidence type="ECO:0000313" key="2">
    <source>
        <dbReference type="Proteomes" id="UP000059680"/>
    </source>
</evidence>
<reference evidence="1 2" key="3">
    <citation type="journal article" date="2013" name="Rice">
        <title>Improvement of the Oryza sativa Nipponbare reference genome using next generation sequence and optical map data.</title>
        <authorList>
            <person name="Kawahara Y."/>
            <person name="de la Bastide M."/>
            <person name="Hamilton J.P."/>
            <person name="Kanamori H."/>
            <person name="McCombie W.R."/>
            <person name="Ouyang S."/>
            <person name="Schwartz D.C."/>
            <person name="Tanaka T."/>
            <person name="Wu J."/>
            <person name="Zhou S."/>
            <person name="Childs K.L."/>
            <person name="Davidson R.M."/>
            <person name="Lin H."/>
            <person name="Quesada-Ocampo L."/>
            <person name="Vaillancourt B."/>
            <person name="Sakai H."/>
            <person name="Lee S.S."/>
            <person name="Kim J."/>
            <person name="Numa H."/>
            <person name="Itoh T."/>
            <person name="Buell C.R."/>
            <person name="Matsumoto T."/>
        </authorList>
    </citation>
    <scope>NUCLEOTIDE SEQUENCE [LARGE SCALE GENOMIC DNA]</scope>
    <source>
        <strain evidence="2">cv. Nipponbare</strain>
    </source>
</reference>
<dbReference type="EMBL" id="AP014958">
    <property type="protein sequence ID" value="BAS76790.1"/>
    <property type="molecule type" value="Genomic_DNA"/>
</dbReference>
<name>A0A0P0VE73_ORYSJ</name>
<protein>
    <submittedName>
        <fullName evidence="1">Os02g0128500 protein</fullName>
    </submittedName>
</protein>
<reference evidence="2" key="1">
    <citation type="journal article" date="2005" name="Nature">
        <title>The map-based sequence of the rice genome.</title>
        <authorList>
            <consortium name="International rice genome sequencing project (IRGSP)"/>
            <person name="Matsumoto T."/>
            <person name="Wu J."/>
            <person name="Kanamori H."/>
            <person name="Katayose Y."/>
            <person name="Fujisawa M."/>
            <person name="Namiki N."/>
            <person name="Mizuno H."/>
            <person name="Yamamoto K."/>
            <person name="Antonio B.A."/>
            <person name="Baba T."/>
            <person name="Sakata K."/>
            <person name="Nagamura Y."/>
            <person name="Aoki H."/>
            <person name="Arikawa K."/>
            <person name="Arita K."/>
            <person name="Bito T."/>
            <person name="Chiden Y."/>
            <person name="Fujitsuka N."/>
            <person name="Fukunaka R."/>
            <person name="Hamada M."/>
            <person name="Harada C."/>
            <person name="Hayashi A."/>
            <person name="Hijishita S."/>
            <person name="Honda M."/>
            <person name="Hosokawa S."/>
            <person name="Ichikawa Y."/>
            <person name="Idonuma A."/>
            <person name="Iijima M."/>
            <person name="Ikeda M."/>
            <person name="Ikeno M."/>
            <person name="Ito K."/>
            <person name="Ito S."/>
            <person name="Ito T."/>
            <person name="Ito Y."/>
            <person name="Ito Y."/>
            <person name="Iwabuchi A."/>
            <person name="Kamiya K."/>
            <person name="Karasawa W."/>
            <person name="Kurita K."/>
            <person name="Katagiri S."/>
            <person name="Kikuta A."/>
            <person name="Kobayashi H."/>
            <person name="Kobayashi N."/>
            <person name="Machita K."/>
            <person name="Maehara T."/>
            <person name="Masukawa M."/>
            <person name="Mizubayashi T."/>
            <person name="Mukai Y."/>
            <person name="Nagasaki H."/>
            <person name="Nagata Y."/>
            <person name="Naito S."/>
            <person name="Nakashima M."/>
            <person name="Nakama Y."/>
            <person name="Nakamichi Y."/>
            <person name="Nakamura M."/>
            <person name="Meguro A."/>
            <person name="Negishi M."/>
            <person name="Ohta I."/>
            <person name="Ohta T."/>
            <person name="Okamoto M."/>
            <person name="Ono N."/>
            <person name="Saji S."/>
            <person name="Sakaguchi M."/>
            <person name="Sakai K."/>
            <person name="Shibata M."/>
            <person name="Shimokawa T."/>
            <person name="Song J."/>
            <person name="Takazaki Y."/>
            <person name="Terasawa K."/>
            <person name="Tsugane M."/>
            <person name="Tsuji K."/>
            <person name="Ueda S."/>
            <person name="Waki K."/>
            <person name="Yamagata H."/>
            <person name="Yamamoto M."/>
            <person name="Yamamoto S."/>
            <person name="Yamane H."/>
            <person name="Yoshiki S."/>
            <person name="Yoshihara R."/>
            <person name="Yukawa K."/>
            <person name="Zhong H."/>
            <person name="Yano M."/>
            <person name="Yuan Q."/>
            <person name="Ouyang S."/>
            <person name="Liu J."/>
            <person name="Jones K.M."/>
            <person name="Gansberger K."/>
            <person name="Moffat K."/>
            <person name="Hill J."/>
            <person name="Bera J."/>
            <person name="Fadrosh D."/>
            <person name="Jin S."/>
            <person name="Johri S."/>
            <person name="Kim M."/>
            <person name="Overton L."/>
            <person name="Reardon M."/>
            <person name="Tsitrin T."/>
            <person name="Vuong H."/>
            <person name="Weaver B."/>
            <person name="Ciecko A."/>
            <person name="Tallon L."/>
            <person name="Jackson J."/>
            <person name="Pai G."/>
            <person name="Aken S.V."/>
            <person name="Utterback T."/>
            <person name="Reidmuller S."/>
            <person name="Feldblyum T."/>
            <person name="Hsiao J."/>
            <person name="Zismann V."/>
            <person name="Iobst S."/>
            <person name="de Vazeille A.R."/>
            <person name="Buell C.R."/>
            <person name="Ying K."/>
            <person name="Li Y."/>
            <person name="Lu T."/>
            <person name="Huang Y."/>
            <person name="Zhao Q."/>
            <person name="Feng Q."/>
            <person name="Zhang L."/>
            <person name="Zhu J."/>
            <person name="Weng Q."/>
            <person name="Mu J."/>
            <person name="Lu Y."/>
            <person name="Fan D."/>
            <person name="Liu Y."/>
            <person name="Guan J."/>
            <person name="Zhang Y."/>
            <person name="Yu S."/>
            <person name="Liu X."/>
            <person name="Zhang Y."/>
            <person name="Hong G."/>
            <person name="Han B."/>
            <person name="Choisne N."/>
            <person name="Demange N."/>
            <person name="Orjeda G."/>
            <person name="Samain S."/>
            <person name="Cattolico L."/>
            <person name="Pelletier E."/>
            <person name="Couloux A."/>
            <person name="Segurens B."/>
            <person name="Wincker P."/>
            <person name="D'Hont A."/>
            <person name="Scarpelli C."/>
            <person name="Weissenbach J."/>
            <person name="Salanoubat M."/>
            <person name="Quetier F."/>
            <person name="Yu Y."/>
            <person name="Kim H.R."/>
            <person name="Rambo T."/>
            <person name="Currie J."/>
            <person name="Collura K."/>
            <person name="Luo M."/>
            <person name="Yang T."/>
            <person name="Ammiraju J.S.S."/>
            <person name="Engler F."/>
            <person name="Soderlund C."/>
            <person name="Wing R.A."/>
            <person name="Palmer L.E."/>
            <person name="de la Bastide M."/>
            <person name="Spiegel L."/>
            <person name="Nascimento L."/>
            <person name="Zutavern T."/>
            <person name="O'Shaughnessy A."/>
            <person name="Dike S."/>
            <person name="Dedhia N."/>
            <person name="Preston R."/>
            <person name="Balija V."/>
            <person name="McCombie W.R."/>
            <person name="Chow T."/>
            <person name="Chen H."/>
            <person name="Chung M."/>
            <person name="Chen C."/>
            <person name="Shaw J."/>
            <person name="Wu H."/>
            <person name="Hsiao K."/>
            <person name="Chao Y."/>
            <person name="Chu M."/>
            <person name="Cheng C."/>
            <person name="Hour A."/>
            <person name="Lee P."/>
            <person name="Lin S."/>
            <person name="Lin Y."/>
            <person name="Liou J."/>
            <person name="Liu S."/>
            <person name="Hsing Y."/>
            <person name="Raghuvanshi S."/>
            <person name="Mohanty A."/>
            <person name="Bharti A.K."/>
            <person name="Gaur A."/>
            <person name="Gupta V."/>
            <person name="Kumar D."/>
            <person name="Ravi V."/>
            <person name="Vij S."/>
            <person name="Kapur A."/>
            <person name="Khurana P."/>
            <person name="Khurana P."/>
            <person name="Khurana J.P."/>
            <person name="Tyagi A.K."/>
            <person name="Gaikwad K."/>
            <person name="Singh A."/>
            <person name="Dalal V."/>
            <person name="Srivastava S."/>
            <person name="Dixit A."/>
            <person name="Pal A.K."/>
            <person name="Ghazi I.A."/>
            <person name="Yadav M."/>
            <person name="Pandit A."/>
            <person name="Bhargava A."/>
            <person name="Sureshbabu K."/>
            <person name="Batra K."/>
            <person name="Sharma T.R."/>
            <person name="Mohapatra T."/>
            <person name="Singh N.K."/>
            <person name="Messing J."/>
            <person name="Nelson A.B."/>
            <person name="Fuks G."/>
            <person name="Kavchok S."/>
            <person name="Keizer G."/>
            <person name="Linton E."/>
            <person name="Llaca V."/>
            <person name="Song R."/>
            <person name="Tanyolac B."/>
            <person name="Young S."/>
            <person name="Ho-Il K."/>
            <person name="Hahn J.H."/>
            <person name="Sangsakoo G."/>
            <person name="Vanavichit A."/>
            <person name="de Mattos Luiz.A.T."/>
            <person name="Zimmer P.D."/>
            <person name="Malone G."/>
            <person name="Dellagostin O."/>
            <person name="de Oliveira A.C."/>
            <person name="Bevan M."/>
            <person name="Bancroft I."/>
            <person name="Minx P."/>
            <person name="Cordum H."/>
            <person name="Wilson R."/>
            <person name="Cheng Z."/>
            <person name="Jin W."/>
            <person name="Jiang J."/>
            <person name="Leong S.A."/>
            <person name="Iwama H."/>
            <person name="Gojobori T."/>
            <person name="Itoh T."/>
            <person name="Niimura Y."/>
            <person name="Fujii Y."/>
            <person name="Habara T."/>
            <person name="Sakai H."/>
            <person name="Sato Y."/>
            <person name="Wilson G."/>
            <person name="Kumar K."/>
            <person name="McCouch S."/>
            <person name="Juretic N."/>
            <person name="Hoen D."/>
            <person name="Wright S."/>
            <person name="Bruskiewich R."/>
            <person name="Bureau T."/>
            <person name="Miyao A."/>
            <person name="Hirochika H."/>
            <person name="Nishikawa T."/>
            <person name="Kadowaki K."/>
            <person name="Sugiura M."/>
            <person name="Burr B."/>
            <person name="Sasaki T."/>
        </authorList>
    </citation>
    <scope>NUCLEOTIDE SEQUENCE [LARGE SCALE GENOMIC DNA]</scope>
    <source>
        <strain evidence="2">cv. Nipponbare</strain>
    </source>
</reference>